<organism evidence="1">
    <name type="scientific">hydrothermal vent metagenome</name>
    <dbReference type="NCBI Taxonomy" id="652676"/>
    <lineage>
        <taxon>unclassified sequences</taxon>
        <taxon>metagenomes</taxon>
        <taxon>ecological metagenomes</taxon>
    </lineage>
</organism>
<dbReference type="EMBL" id="UOGD01000093">
    <property type="protein sequence ID" value="VAX18130.1"/>
    <property type="molecule type" value="Genomic_DNA"/>
</dbReference>
<gene>
    <name evidence="1" type="ORF">MNBD_IGNAVI01-1945</name>
</gene>
<dbReference type="PROSITE" id="PS51257">
    <property type="entry name" value="PROKAR_LIPOPROTEIN"/>
    <property type="match status" value="1"/>
</dbReference>
<name>A0A3B1C5I8_9ZZZZ</name>
<proteinExistence type="predicted"/>
<protein>
    <recommendedName>
        <fullName evidence="2">PpiC domain-containing protein</fullName>
    </recommendedName>
</protein>
<evidence type="ECO:0000313" key="1">
    <source>
        <dbReference type="EMBL" id="VAX18130.1"/>
    </source>
</evidence>
<reference evidence="1" key="1">
    <citation type="submission" date="2018-06" db="EMBL/GenBank/DDBJ databases">
        <authorList>
            <person name="Zhirakovskaya E."/>
        </authorList>
    </citation>
    <scope>NUCLEOTIDE SEQUENCE</scope>
</reference>
<dbReference type="AlphaFoldDB" id="A0A3B1C5I8"/>
<accession>A0A3B1C5I8</accession>
<sequence length="490" mass="57308">MKIVKFILPFLFITLLFLSCGKKAKRKVDPKYIVAVIGKDTIFVNDIIMRSEYNVRPPYCDNDKMYDKRVILNSLIAEHLYAMETDKNVFSENKIYSARLQGMKEQFMREKLIQVDVVDKIKIPQKEIDQAYINSKKIISTEAVFIPKGFDPEVMYKAVQKGVPFNKLAELYPGVSKVVKKSVKWGSMDEEAQKAIFNKNVRKGTVIKPLPAKDGYRLIKVTGWVEEVEMSPGNINQQKESIRSKIMDYYIQKNYKEYAQDVMHGKRIDYFKDGWNALVKILQPLYVHSKDSTGQLRNDEIDKFLSDNNTVLMNIDGKNWTIKDLINAMKIHPLEISEQKLTSETFPFKLQAAIAGLITDTYFTNIAYDRGYDKSYDVNRKVKQWDRYYKASYQRDKVLAEANYNDTLTINYFKAFEKYLNPYFEKLKRKYDSEIRYNPKALESIKLTNLQTVTYKEKGPYKEVVPPFPLITNSNKTNYKHLSDNLRLKE</sequence>
<evidence type="ECO:0008006" key="2">
    <source>
        <dbReference type="Google" id="ProtNLM"/>
    </source>
</evidence>